<feature type="transmembrane region" description="Helical" evidence="1">
    <location>
        <begin position="267"/>
        <end position="286"/>
    </location>
</feature>
<feature type="domain" description="CAAX prenyl protease 2/Lysostaphin resistance protein A-like" evidence="2">
    <location>
        <begin position="146"/>
        <end position="249"/>
    </location>
</feature>
<gene>
    <name evidence="3" type="ORF">NP064_03695</name>
</gene>
<keyword evidence="3" id="KW-0645">Protease</keyword>
<protein>
    <submittedName>
        <fullName evidence="3">CPBP family intramembrane metalloprotease</fullName>
    </submittedName>
</protein>
<feature type="transmembrane region" description="Helical" evidence="1">
    <location>
        <begin position="66"/>
        <end position="89"/>
    </location>
</feature>
<dbReference type="EMBL" id="CP101988">
    <property type="protein sequence ID" value="UUI76021.1"/>
    <property type="molecule type" value="Genomic_DNA"/>
</dbReference>
<dbReference type="InterPro" id="IPR042150">
    <property type="entry name" value="MmRce1-like"/>
</dbReference>
<evidence type="ECO:0000313" key="3">
    <source>
        <dbReference type="EMBL" id="UUI76021.1"/>
    </source>
</evidence>
<sequence length="311" mass="33868">MSVITAQAPAPPRRGGALDVVRRRPLLSFFVLANLASWIAWIPYILSQNSLGIWDFTFPGGPGGAQLLGMLPGAYLGPIGAALFVTAVADGRAGIRAWARRLWRWKVNWKWYAGILLGVPAAMVLTGLVIEGGRAQMPPTMALAGLVTGLLVQMITTGLAEEPGWRDFALPRMQRLVGAPRAAVVIGVLWGVWHLPLFFSEWGGWPNVDWYRPVAFVAFCVFFNVVMTWVFNRTGQSLPMAMLLHVSVNNFSGVWGEMFPWWDMNTAQFALAGGAAVAAVVVLVGTRGRLGYQPDRLEGQIADQPVAARLS</sequence>
<feature type="transmembrane region" description="Helical" evidence="1">
    <location>
        <begin position="238"/>
        <end position="255"/>
    </location>
</feature>
<proteinExistence type="predicted"/>
<keyword evidence="1" id="KW-0812">Transmembrane</keyword>
<dbReference type="GO" id="GO:0008237">
    <property type="term" value="F:metallopeptidase activity"/>
    <property type="evidence" value="ECO:0007669"/>
    <property type="project" value="UniProtKB-KW"/>
</dbReference>
<dbReference type="Proteomes" id="UP001316189">
    <property type="component" value="Chromosome"/>
</dbReference>
<dbReference type="PANTHER" id="PTHR35797">
    <property type="entry name" value="PROTEASE-RELATED"/>
    <property type="match status" value="1"/>
</dbReference>
<dbReference type="RefSeq" id="WP_227567860.1">
    <property type="nucleotide sequence ID" value="NZ_CP101988.1"/>
</dbReference>
<keyword evidence="1" id="KW-1133">Transmembrane helix</keyword>
<evidence type="ECO:0000313" key="4">
    <source>
        <dbReference type="Proteomes" id="UP001316189"/>
    </source>
</evidence>
<dbReference type="PANTHER" id="PTHR35797:SF1">
    <property type="entry name" value="PROTEASE"/>
    <property type="match status" value="1"/>
</dbReference>
<keyword evidence="1" id="KW-0472">Membrane</keyword>
<organism evidence="3 4">
    <name type="scientific">Cellulomonas chengniuliangii</name>
    <dbReference type="NCBI Taxonomy" id="2968084"/>
    <lineage>
        <taxon>Bacteria</taxon>
        <taxon>Bacillati</taxon>
        <taxon>Actinomycetota</taxon>
        <taxon>Actinomycetes</taxon>
        <taxon>Micrococcales</taxon>
        <taxon>Cellulomonadaceae</taxon>
        <taxon>Cellulomonas</taxon>
    </lineage>
</organism>
<keyword evidence="4" id="KW-1185">Reference proteome</keyword>
<keyword evidence="3" id="KW-0482">Metalloprotease</keyword>
<name>A0ABY5KZR6_9CELL</name>
<dbReference type="Pfam" id="PF02517">
    <property type="entry name" value="Rce1-like"/>
    <property type="match status" value="1"/>
</dbReference>
<feature type="transmembrane region" description="Helical" evidence="1">
    <location>
        <begin position="211"/>
        <end position="231"/>
    </location>
</feature>
<reference evidence="3 4" key="1">
    <citation type="submission" date="2022-07" db="EMBL/GenBank/DDBJ databases">
        <title>Novel species in genus cellulomonas.</title>
        <authorList>
            <person name="Ye L."/>
        </authorList>
    </citation>
    <scope>NUCLEOTIDE SEQUENCE [LARGE SCALE GENOMIC DNA]</scope>
    <source>
        <strain evidence="4">zg-Y338</strain>
    </source>
</reference>
<dbReference type="InterPro" id="IPR003675">
    <property type="entry name" value="Rce1/LyrA-like_dom"/>
</dbReference>
<feature type="transmembrane region" description="Helical" evidence="1">
    <location>
        <begin position="109"/>
        <end position="130"/>
    </location>
</feature>
<accession>A0ABY5KZR6</accession>
<evidence type="ECO:0000259" key="2">
    <source>
        <dbReference type="Pfam" id="PF02517"/>
    </source>
</evidence>
<feature type="transmembrane region" description="Helical" evidence="1">
    <location>
        <begin position="26"/>
        <end position="46"/>
    </location>
</feature>
<keyword evidence="3" id="KW-0378">Hydrolase</keyword>
<feature type="transmembrane region" description="Helical" evidence="1">
    <location>
        <begin position="181"/>
        <end position="199"/>
    </location>
</feature>
<feature type="transmembrane region" description="Helical" evidence="1">
    <location>
        <begin position="142"/>
        <end position="160"/>
    </location>
</feature>
<evidence type="ECO:0000256" key="1">
    <source>
        <dbReference type="SAM" id="Phobius"/>
    </source>
</evidence>